<organism evidence="5 6">
    <name type="scientific">Aphanomyces astaci</name>
    <name type="common">Crayfish plague agent</name>
    <dbReference type="NCBI Taxonomy" id="112090"/>
    <lineage>
        <taxon>Eukaryota</taxon>
        <taxon>Sar</taxon>
        <taxon>Stramenopiles</taxon>
        <taxon>Oomycota</taxon>
        <taxon>Saprolegniomycetes</taxon>
        <taxon>Saprolegniales</taxon>
        <taxon>Verrucalvaceae</taxon>
        <taxon>Aphanomyces</taxon>
    </lineage>
</organism>
<dbReference type="AlphaFoldDB" id="A0A397DV73"/>
<name>A0A397DV73_APHAT</name>
<evidence type="ECO:0000256" key="3">
    <source>
        <dbReference type="SAM" id="MobiDB-lite"/>
    </source>
</evidence>
<evidence type="ECO:0000256" key="2">
    <source>
        <dbReference type="ARBA" id="ARBA00023043"/>
    </source>
</evidence>
<protein>
    <recommendedName>
        <fullName evidence="4">SAM domain-containing protein</fullName>
    </recommendedName>
</protein>
<dbReference type="PROSITE" id="PS50105">
    <property type="entry name" value="SAM_DOMAIN"/>
    <property type="match status" value="1"/>
</dbReference>
<dbReference type="InterPro" id="IPR033635">
    <property type="entry name" value="ANKS1/Caskin"/>
</dbReference>
<accession>A0A397DV73</accession>
<dbReference type="Gene3D" id="1.10.150.50">
    <property type="entry name" value="Transcription Factor, Ets-1"/>
    <property type="match status" value="1"/>
</dbReference>
<reference evidence="5 6" key="1">
    <citation type="submission" date="2018-08" db="EMBL/GenBank/DDBJ databases">
        <title>Aphanomyces genome sequencing and annotation.</title>
        <authorList>
            <person name="Minardi D."/>
            <person name="Oidtmann B."/>
            <person name="Van Der Giezen M."/>
            <person name="Studholme D.J."/>
        </authorList>
    </citation>
    <scope>NUCLEOTIDE SEQUENCE [LARGE SCALE GENOMIC DNA]</scope>
    <source>
        <strain evidence="5 6">SA</strain>
    </source>
</reference>
<dbReference type="PANTHER" id="PTHR24174">
    <property type="entry name" value="ANKYRIN REPEAT AND STERILE ALPHA MOTIF DOMAIN-CONTAINING PROTEIN 1"/>
    <property type="match status" value="1"/>
</dbReference>
<dbReference type="SUPFAM" id="SSF47769">
    <property type="entry name" value="SAM/Pointed domain"/>
    <property type="match status" value="1"/>
</dbReference>
<dbReference type="InterPro" id="IPR001660">
    <property type="entry name" value="SAM"/>
</dbReference>
<proteinExistence type="predicted"/>
<dbReference type="InterPro" id="IPR013761">
    <property type="entry name" value="SAM/pointed_sf"/>
</dbReference>
<evidence type="ECO:0000259" key="4">
    <source>
        <dbReference type="PROSITE" id="PS50105"/>
    </source>
</evidence>
<dbReference type="SMART" id="SM00454">
    <property type="entry name" value="SAM"/>
    <property type="match status" value="1"/>
</dbReference>
<keyword evidence="1" id="KW-0677">Repeat</keyword>
<gene>
    <name evidence="5" type="ORF">DYB38_008724</name>
</gene>
<dbReference type="Proteomes" id="UP000265716">
    <property type="component" value="Unassembled WGS sequence"/>
</dbReference>
<feature type="region of interest" description="Disordered" evidence="3">
    <location>
        <begin position="145"/>
        <end position="170"/>
    </location>
</feature>
<dbReference type="VEuPathDB" id="FungiDB:H257_07148"/>
<evidence type="ECO:0000313" key="6">
    <source>
        <dbReference type="Proteomes" id="UP000265716"/>
    </source>
</evidence>
<dbReference type="Pfam" id="PF00536">
    <property type="entry name" value="SAM_1"/>
    <property type="match status" value="1"/>
</dbReference>
<dbReference type="PANTHER" id="PTHR24174:SF16">
    <property type="entry name" value="CASKIN-2"/>
    <property type="match status" value="1"/>
</dbReference>
<keyword evidence="2" id="KW-0040">ANK repeat</keyword>
<comment type="caution">
    <text evidence="5">The sequence shown here is derived from an EMBL/GenBank/DDBJ whole genome shotgun (WGS) entry which is preliminary data.</text>
</comment>
<feature type="domain" description="SAM" evidence="4">
    <location>
        <begin position="76"/>
        <end position="132"/>
    </location>
</feature>
<dbReference type="CDD" id="cd09487">
    <property type="entry name" value="SAM_superfamily"/>
    <property type="match status" value="1"/>
</dbReference>
<sequence>MGPTDASKVDEDDDLLDAGSPTGTLRWTPLQYASAAGDIAVVTTLLQKDNNLCAHAAGFDEIVAVLGPSTPSTAPPSDSGVRDWLASIGLGQYAHAFVQAGFDDVNFLHENGLTTEDVVALGVVKRGHQLKLKRLYQIDRFILKPDDDTDSHTSSDNSSEVDSSEGDDDE</sequence>
<feature type="region of interest" description="Disordered" evidence="3">
    <location>
        <begin position="1"/>
        <end position="20"/>
    </location>
</feature>
<evidence type="ECO:0000256" key="1">
    <source>
        <dbReference type="ARBA" id="ARBA00022737"/>
    </source>
</evidence>
<dbReference type="EMBL" id="QUTC01003175">
    <property type="protein sequence ID" value="RHY71305.1"/>
    <property type="molecule type" value="Genomic_DNA"/>
</dbReference>
<evidence type="ECO:0000313" key="5">
    <source>
        <dbReference type="EMBL" id="RHY71305.1"/>
    </source>
</evidence>